<keyword evidence="2" id="KW-1185">Reference proteome</keyword>
<organism evidence="1 2">
    <name type="scientific">Austropuccinia psidii MF-1</name>
    <dbReference type="NCBI Taxonomy" id="1389203"/>
    <lineage>
        <taxon>Eukaryota</taxon>
        <taxon>Fungi</taxon>
        <taxon>Dikarya</taxon>
        <taxon>Basidiomycota</taxon>
        <taxon>Pucciniomycotina</taxon>
        <taxon>Pucciniomycetes</taxon>
        <taxon>Pucciniales</taxon>
        <taxon>Sphaerophragmiaceae</taxon>
        <taxon>Austropuccinia</taxon>
    </lineage>
</organism>
<dbReference type="Proteomes" id="UP000765509">
    <property type="component" value="Unassembled WGS sequence"/>
</dbReference>
<accession>A0A9Q3D8Q7</accession>
<evidence type="ECO:0000313" key="1">
    <source>
        <dbReference type="EMBL" id="MBW0498030.1"/>
    </source>
</evidence>
<proteinExistence type="predicted"/>
<name>A0A9Q3D8Q7_9BASI</name>
<sequence length="139" mass="16508">MSQFEVQTQESFYDLKRIHERLQRNEILQEATIKAIQESCDHLRKASEETNKRLNQVFEEKHHCKRDRDCLDQDMSKCFNFYQNMKPPPEGHALENPYHQGDIKPDALLFNKAISTSHYQYGDNMSYSEKEDLKQLPEA</sequence>
<reference evidence="1" key="1">
    <citation type="submission" date="2021-03" db="EMBL/GenBank/DDBJ databases">
        <title>Draft genome sequence of rust myrtle Austropuccinia psidii MF-1, a brazilian biotype.</title>
        <authorList>
            <person name="Quecine M.C."/>
            <person name="Pachon D.M.R."/>
            <person name="Bonatelli M.L."/>
            <person name="Correr F.H."/>
            <person name="Franceschini L.M."/>
            <person name="Leite T.F."/>
            <person name="Margarido G.R.A."/>
            <person name="Almeida C.A."/>
            <person name="Ferrarezi J.A."/>
            <person name="Labate C.A."/>
        </authorList>
    </citation>
    <scope>NUCLEOTIDE SEQUENCE</scope>
    <source>
        <strain evidence="1">MF-1</strain>
    </source>
</reference>
<comment type="caution">
    <text evidence="1">The sequence shown here is derived from an EMBL/GenBank/DDBJ whole genome shotgun (WGS) entry which is preliminary data.</text>
</comment>
<dbReference type="AlphaFoldDB" id="A0A9Q3D8Q7"/>
<dbReference type="EMBL" id="AVOT02014523">
    <property type="protein sequence ID" value="MBW0498030.1"/>
    <property type="molecule type" value="Genomic_DNA"/>
</dbReference>
<gene>
    <name evidence="1" type="ORF">O181_037745</name>
</gene>
<protein>
    <submittedName>
        <fullName evidence="1">Uncharacterized protein</fullName>
    </submittedName>
</protein>
<evidence type="ECO:0000313" key="2">
    <source>
        <dbReference type="Proteomes" id="UP000765509"/>
    </source>
</evidence>